<evidence type="ECO:0000256" key="1">
    <source>
        <dbReference type="ARBA" id="ARBA00001947"/>
    </source>
</evidence>
<reference evidence="8" key="1">
    <citation type="submission" date="2016-04" db="EMBL/GenBank/DDBJ databases">
        <title>Draft genome sequence of Paludibacter jiangxiensis strain NM7.</title>
        <authorList>
            <person name="Qiu Y."/>
            <person name="Matsuura N."/>
            <person name="Ohashi A."/>
            <person name="Tourlousse M.D."/>
            <person name="Sekiguchi Y."/>
        </authorList>
    </citation>
    <scope>NUCLEOTIDE SEQUENCE [LARGE SCALE GENOMIC DNA]</scope>
    <source>
        <strain evidence="8">NM7</strain>
    </source>
</reference>
<dbReference type="InterPro" id="IPR006680">
    <property type="entry name" value="Amidohydro-rel"/>
</dbReference>
<keyword evidence="8" id="KW-1185">Reference proteome</keyword>
<dbReference type="GO" id="GO:0006145">
    <property type="term" value="P:purine nucleobase catabolic process"/>
    <property type="evidence" value="ECO:0007669"/>
    <property type="project" value="TreeGrafter"/>
</dbReference>
<reference evidence="8" key="2">
    <citation type="journal article" date="2017" name="Genome Announc.">
        <title>Draft genome sequence of Paludibacter jiangxiensis NM7(T), a propionate-producing fermentative bacterium.</title>
        <authorList>
            <person name="Qiu Y.-L."/>
            <person name="Tourlousse D.M."/>
            <person name="Matsuura N."/>
            <person name="Ohashi A."/>
            <person name="Sekiguchi Y."/>
        </authorList>
    </citation>
    <scope>NUCLEOTIDE SEQUENCE [LARGE SCALE GENOMIC DNA]</scope>
    <source>
        <strain evidence="8">NM7</strain>
    </source>
</reference>
<dbReference type="InterPro" id="IPR011059">
    <property type="entry name" value="Metal-dep_hydrolase_composite"/>
</dbReference>
<dbReference type="Gene3D" id="2.30.40.10">
    <property type="entry name" value="Urease, subunit C, domain 1"/>
    <property type="match status" value="1"/>
</dbReference>
<dbReference type="Gene3D" id="3.20.20.140">
    <property type="entry name" value="Metal-dependent hydrolases"/>
    <property type="match status" value="1"/>
</dbReference>
<dbReference type="Proteomes" id="UP000076586">
    <property type="component" value="Unassembled WGS sequence"/>
</dbReference>
<dbReference type="InterPro" id="IPR032466">
    <property type="entry name" value="Metal_Hydrolase"/>
</dbReference>
<comment type="similarity">
    <text evidence="3">Belongs to the metallo-dependent hydrolases superfamily. DHOase family. Class I DHOase subfamily.</text>
</comment>
<dbReference type="Pfam" id="PF01979">
    <property type="entry name" value="Amidohydro_1"/>
    <property type="match status" value="1"/>
</dbReference>
<dbReference type="PROSITE" id="PS00483">
    <property type="entry name" value="DIHYDROOROTASE_2"/>
    <property type="match status" value="1"/>
</dbReference>
<dbReference type="InterPro" id="IPR050138">
    <property type="entry name" value="DHOase/Allantoinase_Hydrolase"/>
</dbReference>
<dbReference type="PANTHER" id="PTHR43668">
    <property type="entry name" value="ALLANTOINASE"/>
    <property type="match status" value="1"/>
</dbReference>
<evidence type="ECO:0000259" key="6">
    <source>
        <dbReference type="Pfam" id="PF01979"/>
    </source>
</evidence>
<evidence type="ECO:0000256" key="4">
    <source>
        <dbReference type="ARBA" id="ARBA00022723"/>
    </source>
</evidence>
<dbReference type="AlphaFoldDB" id="A0A161LXE9"/>
<dbReference type="NCBIfam" id="NF006688">
    <property type="entry name" value="PRK09236.1"/>
    <property type="match status" value="1"/>
</dbReference>
<gene>
    <name evidence="7" type="ORF">PJIAN_4711</name>
</gene>
<protein>
    <submittedName>
        <fullName evidence="7">Dihydroorotase</fullName>
    </submittedName>
</protein>
<accession>A0A161LXE9</accession>
<dbReference type="GO" id="GO:0046872">
    <property type="term" value="F:metal ion binding"/>
    <property type="evidence" value="ECO:0007669"/>
    <property type="project" value="UniProtKB-KW"/>
</dbReference>
<sequence>MRVNITHSLRNGTKMSQKGILVHNAKIFTEKNTFRGSLRIEGEFIAEIFKGEVPESILQNNTVIDASDLWLLPGVIDTHVHFREPGLTQKADLYTESKAAVAGGVTSFFDMPNTVPQTTTLALWDEKNRLASEKSLANYAFYLGATNENREQIKNADPKRIPGIKVFLGASTGNMQVDDKEFLQWLFAESPLMLMAHCEDMGTIQRNIDTYKAQFGENIPIPNHHLIRSGEACYKSTAAAVEMALKYKTRLHIAHVSTAHELALFEAKPLAEKQITAEGCVHYFWFDNRDYETRGARVKCNPAIKTEADKKALIQALTTNKLDTVATDHAPHLLSDKEGDCLQAASGIPLIQHSLPAMLEMARNGHFTVEKALEKMCYAPATLFKIQKRGFVRKGYYADLVLVNPNYPWTVDSGNVLSKCGWSPFEGQEFHARITHTFVNGKLVYNNGDFDESHKGKELLFNG</sequence>
<keyword evidence="4" id="KW-0479">Metal-binding</keyword>
<feature type="domain" description="Amidohydrolase-related" evidence="6">
    <location>
        <begin position="71"/>
        <end position="444"/>
    </location>
</feature>
<comment type="cofactor">
    <cofactor evidence="1">
        <name>Zn(2+)</name>
        <dbReference type="ChEBI" id="CHEBI:29105"/>
    </cofactor>
</comment>
<dbReference type="PANTHER" id="PTHR43668:SF4">
    <property type="entry name" value="ALLANTOINASE"/>
    <property type="match status" value="1"/>
</dbReference>
<comment type="function">
    <text evidence="2">Catalyzes the reversible cyclization of carbamoyl aspartate to dihydroorotate.</text>
</comment>
<evidence type="ECO:0000313" key="7">
    <source>
        <dbReference type="EMBL" id="GAT64162.1"/>
    </source>
</evidence>
<comment type="caution">
    <text evidence="7">The sequence shown here is derived from an EMBL/GenBank/DDBJ whole genome shotgun (WGS) entry which is preliminary data.</text>
</comment>
<dbReference type="GO" id="GO:0004038">
    <property type="term" value="F:allantoinase activity"/>
    <property type="evidence" value="ECO:0007669"/>
    <property type="project" value="TreeGrafter"/>
</dbReference>
<dbReference type="STRING" id="681398.PJIAN_4711"/>
<keyword evidence="5" id="KW-0378">Hydrolase</keyword>
<dbReference type="EMBL" id="BDCR01000004">
    <property type="protein sequence ID" value="GAT64162.1"/>
    <property type="molecule type" value="Genomic_DNA"/>
</dbReference>
<evidence type="ECO:0000256" key="2">
    <source>
        <dbReference type="ARBA" id="ARBA00002368"/>
    </source>
</evidence>
<dbReference type="SUPFAM" id="SSF51556">
    <property type="entry name" value="Metallo-dependent hydrolases"/>
    <property type="match status" value="1"/>
</dbReference>
<name>A0A161LXE9_9BACT</name>
<evidence type="ECO:0000256" key="5">
    <source>
        <dbReference type="ARBA" id="ARBA00022801"/>
    </source>
</evidence>
<organism evidence="7 8">
    <name type="scientific">Paludibacter jiangxiensis</name>
    <dbReference type="NCBI Taxonomy" id="681398"/>
    <lineage>
        <taxon>Bacteria</taxon>
        <taxon>Pseudomonadati</taxon>
        <taxon>Bacteroidota</taxon>
        <taxon>Bacteroidia</taxon>
        <taxon>Bacteroidales</taxon>
        <taxon>Paludibacteraceae</taxon>
        <taxon>Paludibacter</taxon>
    </lineage>
</organism>
<dbReference type="CDD" id="cd01318">
    <property type="entry name" value="DHOase_IIb"/>
    <property type="match status" value="1"/>
</dbReference>
<dbReference type="GO" id="GO:0005737">
    <property type="term" value="C:cytoplasm"/>
    <property type="evidence" value="ECO:0007669"/>
    <property type="project" value="TreeGrafter"/>
</dbReference>
<evidence type="ECO:0000256" key="3">
    <source>
        <dbReference type="ARBA" id="ARBA00010286"/>
    </source>
</evidence>
<proteinExistence type="inferred from homology"/>
<evidence type="ECO:0000313" key="8">
    <source>
        <dbReference type="Proteomes" id="UP000076586"/>
    </source>
</evidence>
<dbReference type="SUPFAM" id="SSF51338">
    <property type="entry name" value="Composite domain of metallo-dependent hydrolases"/>
    <property type="match status" value="1"/>
</dbReference>
<dbReference type="InterPro" id="IPR002195">
    <property type="entry name" value="Dihydroorotase_CS"/>
</dbReference>